<dbReference type="InterPro" id="IPR050580">
    <property type="entry name" value="2H_phosphoesterase_YjcG-like"/>
</dbReference>
<accession>A0A917BPD1</accession>
<dbReference type="RefSeq" id="WP_188780496.1">
    <property type="nucleotide sequence ID" value="NZ_BMKQ01000001.1"/>
</dbReference>
<dbReference type="Pfam" id="PF13563">
    <property type="entry name" value="2_5_RNA_ligase2"/>
    <property type="match status" value="1"/>
</dbReference>
<evidence type="ECO:0008006" key="3">
    <source>
        <dbReference type="Google" id="ProtNLM"/>
    </source>
</evidence>
<comment type="caution">
    <text evidence="1">The sequence shown here is derived from an EMBL/GenBank/DDBJ whole genome shotgun (WGS) entry which is preliminary data.</text>
</comment>
<dbReference type="AlphaFoldDB" id="A0A917BPD1"/>
<dbReference type="PANTHER" id="PTHR40037">
    <property type="entry name" value="PHOSPHOESTERASE YJCG-RELATED"/>
    <property type="match status" value="1"/>
</dbReference>
<dbReference type="Proteomes" id="UP000649179">
    <property type="component" value="Unassembled WGS sequence"/>
</dbReference>
<evidence type="ECO:0000313" key="1">
    <source>
        <dbReference type="EMBL" id="GGF54052.1"/>
    </source>
</evidence>
<proteinExistence type="predicted"/>
<dbReference type="EMBL" id="BMKQ01000001">
    <property type="protein sequence ID" value="GGF54052.1"/>
    <property type="molecule type" value="Genomic_DNA"/>
</dbReference>
<protein>
    <recommendedName>
        <fullName evidence="3">2'-5' RNA ligase family protein</fullName>
    </recommendedName>
</protein>
<keyword evidence="2" id="KW-1185">Reference proteome</keyword>
<reference evidence="1" key="1">
    <citation type="journal article" date="2014" name="Int. J. Syst. Evol. Microbiol.">
        <title>Complete genome sequence of Corynebacterium casei LMG S-19264T (=DSM 44701T), isolated from a smear-ripened cheese.</title>
        <authorList>
            <consortium name="US DOE Joint Genome Institute (JGI-PGF)"/>
            <person name="Walter F."/>
            <person name="Albersmeier A."/>
            <person name="Kalinowski J."/>
            <person name="Ruckert C."/>
        </authorList>
    </citation>
    <scope>NUCLEOTIDE SEQUENCE</scope>
    <source>
        <strain evidence="1">CGMCC 1.16067</strain>
    </source>
</reference>
<dbReference type="SUPFAM" id="SSF55144">
    <property type="entry name" value="LigT-like"/>
    <property type="match status" value="1"/>
</dbReference>
<reference evidence="1" key="2">
    <citation type="submission" date="2020-09" db="EMBL/GenBank/DDBJ databases">
        <authorList>
            <person name="Sun Q."/>
            <person name="Zhou Y."/>
        </authorList>
    </citation>
    <scope>NUCLEOTIDE SEQUENCE</scope>
    <source>
        <strain evidence="1">CGMCC 1.16067</strain>
    </source>
</reference>
<gene>
    <name evidence="1" type="ORF">GCM10011519_29970</name>
</gene>
<dbReference type="PANTHER" id="PTHR40037:SF1">
    <property type="entry name" value="PHOSPHOESTERASE SAOUHSC_00951-RELATED"/>
    <property type="match status" value="1"/>
</dbReference>
<sequence>MSAPRILSLAVDEETQARWDEVRRAHFPAERLLVGAHVTLFHALPADLEVEAALASATARRPFDVRVAGVRSLGRGVAYDLESEELATLHRDLQQRWEERLTRQDRQPLRPHVTVQNKVDPTEAKATLAQLREDFRAYDVTALGLDLWRYDDGPWTHLRRFELGS</sequence>
<name>A0A917BPD1_9ACTN</name>
<evidence type="ECO:0000313" key="2">
    <source>
        <dbReference type="Proteomes" id="UP000649179"/>
    </source>
</evidence>
<dbReference type="InterPro" id="IPR009097">
    <property type="entry name" value="Cyclic_Pdiesterase"/>
</dbReference>
<organism evidence="1 2">
    <name type="scientific">Marmoricola endophyticus</name>
    <dbReference type="NCBI Taxonomy" id="2040280"/>
    <lineage>
        <taxon>Bacteria</taxon>
        <taxon>Bacillati</taxon>
        <taxon>Actinomycetota</taxon>
        <taxon>Actinomycetes</taxon>
        <taxon>Propionibacteriales</taxon>
        <taxon>Nocardioidaceae</taxon>
        <taxon>Marmoricola</taxon>
    </lineage>
</organism>
<dbReference type="Gene3D" id="3.90.1140.10">
    <property type="entry name" value="Cyclic phosphodiesterase"/>
    <property type="match status" value="1"/>
</dbReference>